<sequence>MRVCLECDDACGSTPRHFSQTSTIVSIAVTPLPWNCDYTPVAGCLDYHCQQEIVHVGCSHASGSVSCYHSQLRLLECFLPHNLIDINMTRESHTHYRFNGSSVDPNEAMVASQQQHIAELVERKDSESEGQSDGDTAELGLVDEDAEGQWESDMEEWERASQAADDDWHFDVGLGGLVDDKLGDELADGEPQPDGYYDDDGVLADPYGMEGFAPLCLSCAAVLTRLSVVSYASVQGATEDLPDQVVSDEYP</sequence>
<accession>A0ACC1PXJ0</accession>
<keyword evidence="2" id="KW-1185">Reference proteome</keyword>
<name>A0ACC1PXJ0_9APHY</name>
<organism evidence="1 2">
    <name type="scientific">Trametes sanguinea</name>
    <dbReference type="NCBI Taxonomy" id="158606"/>
    <lineage>
        <taxon>Eukaryota</taxon>
        <taxon>Fungi</taxon>
        <taxon>Dikarya</taxon>
        <taxon>Basidiomycota</taxon>
        <taxon>Agaricomycotina</taxon>
        <taxon>Agaricomycetes</taxon>
        <taxon>Polyporales</taxon>
        <taxon>Polyporaceae</taxon>
        <taxon>Trametes</taxon>
    </lineage>
</organism>
<evidence type="ECO:0000313" key="2">
    <source>
        <dbReference type="Proteomes" id="UP001144978"/>
    </source>
</evidence>
<reference evidence="1" key="1">
    <citation type="submission" date="2022-08" db="EMBL/GenBank/DDBJ databases">
        <title>Genome Sequence of Pycnoporus sanguineus.</title>
        <authorList>
            <person name="Buettner E."/>
        </authorList>
    </citation>
    <scope>NUCLEOTIDE SEQUENCE</scope>
    <source>
        <strain evidence="1">CG-C14</strain>
    </source>
</reference>
<dbReference type="Proteomes" id="UP001144978">
    <property type="component" value="Unassembled WGS sequence"/>
</dbReference>
<proteinExistence type="predicted"/>
<evidence type="ECO:0000313" key="1">
    <source>
        <dbReference type="EMBL" id="KAJ3004925.1"/>
    </source>
</evidence>
<comment type="caution">
    <text evidence="1">The sequence shown here is derived from an EMBL/GenBank/DDBJ whole genome shotgun (WGS) entry which is preliminary data.</text>
</comment>
<dbReference type="EMBL" id="JANSHE010001058">
    <property type="protein sequence ID" value="KAJ3004925.1"/>
    <property type="molecule type" value="Genomic_DNA"/>
</dbReference>
<gene>
    <name evidence="1" type="ORF">NUW54_g4573</name>
</gene>
<protein>
    <submittedName>
        <fullName evidence="1">Uncharacterized protein</fullName>
    </submittedName>
</protein>